<proteinExistence type="predicted"/>
<organism evidence="1 2">
    <name type="scientific">Caenorhabditis tropicalis</name>
    <dbReference type="NCBI Taxonomy" id="1561998"/>
    <lineage>
        <taxon>Eukaryota</taxon>
        <taxon>Metazoa</taxon>
        <taxon>Ecdysozoa</taxon>
        <taxon>Nematoda</taxon>
        <taxon>Chromadorea</taxon>
        <taxon>Rhabditida</taxon>
        <taxon>Rhabditina</taxon>
        <taxon>Rhabditomorpha</taxon>
        <taxon>Rhabditoidea</taxon>
        <taxon>Rhabditidae</taxon>
        <taxon>Peloderinae</taxon>
        <taxon>Caenorhabditis</taxon>
    </lineage>
</organism>
<dbReference type="Proteomes" id="UP000095282">
    <property type="component" value="Unplaced"/>
</dbReference>
<name>A0A1I7UZ29_9PELO</name>
<dbReference type="AlphaFoldDB" id="A0A1I7UZ29"/>
<dbReference type="WBParaSite" id="Csp11.Scaffold630.g20779.t1">
    <property type="protein sequence ID" value="Csp11.Scaffold630.g20779.t1"/>
    <property type="gene ID" value="Csp11.Scaffold630.g20779"/>
</dbReference>
<reference evidence="2" key="1">
    <citation type="submission" date="2016-11" db="UniProtKB">
        <authorList>
            <consortium name="WormBaseParasite"/>
        </authorList>
    </citation>
    <scope>IDENTIFICATION</scope>
</reference>
<protein>
    <submittedName>
        <fullName evidence="2">Ovule protein</fullName>
    </submittedName>
</protein>
<evidence type="ECO:0000313" key="2">
    <source>
        <dbReference type="WBParaSite" id="Csp11.Scaffold630.g20779.t1"/>
    </source>
</evidence>
<evidence type="ECO:0000313" key="1">
    <source>
        <dbReference type="Proteomes" id="UP000095282"/>
    </source>
</evidence>
<accession>A0A1I7UZ29</accession>
<sequence length="71" mass="8418">MVRFRSVAEPEKLTKQDRSSECSVFFSYLLMLSRFSQMHKTITYSHHVLKEMLKERTDFSGSVSSRRNEIL</sequence>
<keyword evidence="1" id="KW-1185">Reference proteome</keyword>